<reference evidence="2 3" key="1">
    <citation type="submission" date="2014-06" db="EMBL/GenBank/DDBJ databases">
        <authorList>
            <person name="Ju J."/>
            <person name="Zhang J."/>
        </authorList>
    </citation>
    <scope>NUCLEOTIDE SEQUENCE [LARGE SCALE GENOMIC DNA]</scope>
    <source>
        <strain evidence="2">DmW_048</strain>
    </source>
</reference>
<keyword evidence="1" id="KW-1133">Transmembrane helix</keyword>
<evidence type="ECO:0000313" key="3">
    <source>
        <dbReference type="Proteomes" id="UP000194999"/>
    </source>
</evidence>
<gene>
    <name evidence="2" type="ORF">HK15_09570</name>
</gene>
<name>A0A252B994_9PROT</name>
<evidence type="ECO:0000256" key="1">
    <source>
        <dbReference type="SAM" id="Phobius"/>
    </source>
</evidence>
<accession>A0A252B994</accession>
<keyword evidence="1" id="KW-0812">Transmembrane</keyword>
<dbReference type="AlphaFoldDB" id="A0A252B994"/>
<feature type="transmembrane region" description="Helical" evidence="1">
    <location>
        <begin position="165"/>
        <end position="183"/>
    </location>
</feature>
<organism evidence="2 3">
    <name type="scientific">Acetobacter orientalis</name>
    <dbReference type="NCBI Taxonomy" id="146474"/>
    <lineage>
        <taxon>Bacteria</taxon>
        <taxon>Pseudomonadati</taxon>
        <taxon>Pseudomonadota</taxon>
        <taxon>Alphaproteobacteria</taxon>
        <taxon>Acetobacterales</taxon>
        <taxon>Acetobacteraceae</taxon>
        <taxon>Acetobacter</taxon>
    </lineage>
</organism>
<keyword evidence="1" id="KW-0472">Membrane</keyword>
<dbReference type="Proteomes" id="UP000194999">
    <property type="component" value="Unassembled WGS sequence"/>
</dbReference>
<feature type="transmembrane region" description="Helical" evidence="1">
    <location>
        <begin position="123"/>
        <end position="145"/>
    </location>
</feature>
<protein>
    <submittedName>
        <fullName evidence="2">Uncharacterized protein</fullName>
    </submittedName>
</protein>
<sequence>MRKKTAMTIFDDTAKALQMSPKDRKCVWATLGDLGLSPDDPEVVRLLVTKYTKTTLNALSADLEQATTKALRAFETAQSQTEASAQARLAARQAELAQTLAQTIATRLEDSLERQTCVKEQHLMITQWGIGPVLVGLGVWLAKLWEGGSAGTHDTPSVWLASYDPWALLAAGPMLFVILRLLIGWTVRNRLIRALLVLPPLDEVRRWRKDRD</sequence>
<evidence type="ECO:0000313" key="2">
    <source>
        <dbReference type="EMBL" id="OUJ00933.1"/>
    </source>
</evidence>
<comment type="caution">
    <text evidence="2">The sequence shown here is derived from an EMBL/GenBank/DDBJ whole genome shotgun (WGS) entry which is preliminary data.</text>
</comment>
<dbReference type="EMBL" id="JOOY01000055">
    <property type="protein sequence ID" value="OUJ00933.1"/>
    <property type="molecule type" value="Genomic_DNA"/>
</dbReference>
<proteinExistence type="predicted"/>